<dbReference type="EMBL" id="BONU01000013">
    <property type="protein sequence ID" value="GIG73934.1"/>
    <property type="molecule type" value="Genomic_DNA"/>
</dbReference>
<name>A0A8J3LM99_9ACTN</name>
<protein>
    <submittedName>
        <fullName evidence="1">Uncharacterized protein</fullName>
    </submittedName>
</protein>
<gene>
    <name evidence="1" type="ORF">Pfl04_23380</name>
</gene>
<dbReference type="Proteomes" id="UP000653674">
    <property type="component" value="Unassembled WGS sequence"/>
</dbReference>
<evidence type="ECO:0000313" key="1">
    <source>
        <dbReference type="EMBL" id="GIG73934.1"/>
    </source>
</evidence>
<keyword evidence="2" id="KW-1185">Reference proteome</keyword>
<proteinExistence type="predicted"/>
<reference evidence="1" key="1">
    <citation type="submission" date="2021-01" db="EMBL/GenBank/DDBJ databases">
        <title>Whole genome shotgun sequence of Planosporangium flavigriseum NBRC 105377.</title>
        <authorList>
            <person name="Komaki H."/>
            <person name="Tamura T."/>
        </authorList>
    </citation>
    <scope>NUCLEOTIDE SEQUENCE</scope>
    <source>
        <strain evidence="1">NBRC 105377</strain>
    </source>
</reference>
<organism evidence="1 2">
    <name type="scientific">Planosporangium flavigriseum</name>
    <dbReference type="NCBI Taxonomy" id="373681"/>
    <lineage>
        <taxon>Bacteria</taxon>
        <taxon>Bacillati</taxon>
        <taxon>Actinomycetota</taxon>
        <taxon>Actinomycetes</taxon>
        <taxon>Micromonosporales</taxon>
        <taxon>Micromonosporaceae</taxon>
        <taxon>Planosporangium</taxon>
    </lineage>
</organism>
<sequence>MTQMEVLILRVRQRIGTHLRQVTLDGNRLSPVCLPSAHPSGSRCRAGHRPDTTVTHLLELWRARVPVCTGEASGDAGQRQRRAVAMTWRLRTCPSFEAQAFRHSADHEEFDQESFVAALVAQIRLVAGFLVPSAKALPGHYFYMS</sequence>
<evidence type="ECO:0000313" key="2">
    <source>
        <dbReference type="Proteomes" id="UP000653674"/>
    </source>
</evidence>
<dbReference type="AlphaFoldDB" id="A0A8J3LM99"/>
<comment type="caution">
    <text evidence="1">The sequence shown here is derived from an EMBL/GenBank/DDBJ whole genome shotgun (WGS) entry which is preliminary data.</text>
</comment>
<accession>A0A8J3LM99</accession>